<dbReference type="EMBL" id="LR797368">
    <property type="protein sequence ID" value="CAB4210277.1"/>
    <property type="molecule type" value="Genomic_DNA"/>
</dbReference>
<evidence type="ECO:0000313" key="2">
    <source>
        <dbReference type="EMBL" id="CAB4210277.1"/>
    </source>
</evidence>
<name>A0A6J5S9A8_9CAUD</name>
<accession>A0A6J5S9A8</accession>
<evidence type="ECO:0000313" key="1">
    <source>
        <dbReference type="EMBL" id="CAB4197795.1"/>
    </source>
</evidence>
<sequence>MNGLTPQTLEAIRQEALRGIAKHGTERSALSLTLSNGAKLAILGEEFGEVCNVLTYDSGHGPEELYKELIQVANVAACWAQALDERVLSLKRKALESSDVVTFQT</sequence>
<reference evidence="2" key="1">
    <citation type="submission" date="2020-05" db="EMBL/GenBank/DDBJ databases">
        <authorList>
            <person name="Chiriac C."/>
            <person name="Salcher M."/>
            <person name="Ghai R."/>
            <person name="Kavagutti S V."/>
        </authorList>
    </citation>
    <scope>NUCLEOTIDE SEQUENCE</scope>
</reference>
<dbReference type="EMBL" id="LR797265">
    <property type="protein sequence ID" value="CAB4197795.1"/>
    <property type="molecule type" value="Genomic_DNA"/>
</dbReference>
<evidence type="ECO:0000313" key="3">
    <source>
        <dbReference type="EMBL" id="CAB5227330.1"/>
    </source>
</evidence>
<protein>
    <submittedName>
        <fullName evidence="2">Uncharacterized protein</fullName>
    </submittedName>
</protein>
<gene>
    <name evidence="1" type="ORF">UFOVP1306_33</name>
    <name evidence="2" type="ORF">UFOVP1422_35</name>
    <name evidence="3" type="ORF">UFOVP1519_31</name>
</gene>
<dbReference type="EMBL" id="LR798370">
    <property type="protein sequence ID" value="CAB5227330.1"/>
    <property type="molecule type" value="Genomic_DNA"/>
</dbReference>
<organism evidence="2">
    <name type="scientific">uncultured Caudovirales phage</name>
    <dbReference type="NCBI Taxonomy" id="2100421"/>
    <lineage>
        <taxon>Viruses</taxon>
        <taxon>Duplodnaviria</taxon>
        <taxon>Heunggongvirae</taxon>
        <taxon>Uroviricota</taxon>
        <taxon>Caudoviricetes</taxon>
        <taxon>Peduoviridae</taxon>
        <taxon>Maltschvirus</taxon>
        <taxon>Maltschvirus maltsch</taxon>
    </lineage>
</organism>
<proteinExistence type="predicted"/>